<dbReference type="EMBL" id="VUMT01000006">
    <property type="protein sequence ID" value="MSS63313.1"/>
    <property type="molecule type" value="Genomic_DNA"/>
</dbReference>
<organism evidence="8 9">
    <name type="scientific">Velocimicrobium porci</name>
    <dbReference type="NCBI Taxonomy" id="2606634"/>
    <lineage>
        <taxon>Bacteria</taxon>
        <taxon>Bacillati</taxon>
        <taxon>Bacillota</taxon>
        <taxon>Clostridia</taxon>
        <taxon>Lachnospirales</taxon>
        <taxon>Lachnospiraceae</taxon>
        <taxon>Velocimicrobium</taxon>
    </lineage>
</organism>
<dbReference type="GO" id="GO:0005737">
    <property type="term" value="C:cytoplasm"/>
    <property type="evidence" value="ECO:0007669"/>
    <property type="project" value="UniProtKB-SubCell"/>
</dbReference>
<keyword evidence="5 6" id="KW-0234">DNA repair</keyword>
<dbReference type="GO" id="GO:0000400">
    <property type="term" value="F:four-way junction DNA binding"/>
    <property type="evidence" value="ECO:0007669"/>
    <property type="project" value="UniProtKB-UniRule"/>
</dbReference>
<dbReference type="SUPFAM" id="SSF46929">
    <property type="entry name" value="DNA helicase RuvA subunit, C-terminal domain"/>
    <property type="match status" value="1"/>
</dbReference>
<reference evidence="8 9" key="1">
    <citation type="submission" date="2019-08" db="EMBL/GenBank/DDBJ databases">
        <title>In-depth cultivation of the pig gut microbiome towards novel bacterial diversity and tailored functional studies.</title>
        <authorList>
            <person name="Wylensek D."/>
            <person name="Hitch T.C.A."/>
            <person name="Clavel T."/>
        </authorList>
    </citation>
    <scope>NUCLEOTIDE SEQUENCE [LARGE SCALE GENOMIC DNA]</scope>
    <source>
        <strain evidence="8 9">WCA-693-APC-MOT-I</strain>
    </source>
</reference>
<feature type="region of interest" description="Domain I" evidence="6">
    <location>
        <begin position="1"/>
        <end position="64"/>
    </location>
</feature>
<dbReference type="SUPFAM" id="SSF50249">
    <property type="entry name" value="Nucleic acid-binding proteins"/>
    <property type="match status" value="1"/>
</dbReference>
<dbReference type="Pfam" id="PF01330">
    <property type="entry name" value="RuvA_N"/>
    <property type="match status" value="1"/>
</dbReference>
<feature type="domain" description="Helix-hairpin-helix DNA-binding motif class 1" evidence="7">
    <location>
        <begin position="73"/>
        <end position="92"/>
    </location>
</feature>
<feature type="domain" description="Helix-hairpin-helix DNA-binding motif class 1" evidence="7">
    <location>
        <begin position="108"/>
        <end position="127"/>
    </location>
</feature>
<protein>
    <recommendedName>
        <fullName evidence="6">Holliday junction branch migration complex subunit RuvA</fullName>
    </recommendedName>
</protein>
<dbReference type="GO" id="GO:0009378">
    <property type="term" value="F:four-way junction helicase activity"/>
    <property type="evidence" value="ECO:0007669"/>
    <property type="project" value="InterPro"/>
</dbReference>
<dbReference type="SMART" id="SM00278">
    <property type="entry name" value="HhH1"/>
    <property type="match status" value="2"/>
</dbReference>
<dbReference type="NCBIfam" id="TIGR00084">
    <property type="entry name" value="ruvA"/>
    <property type="match status" value="1"/>
</dbReference>
<evidence type="ECO:0000256" key="1">
    <source>
        <dbReference type="ARBA" id="ARBA00022490"/>
    </source>
</evidence>
<dbReference type="InterPro" id="IPR011114">
    <property type="entry name" value="RuvA_C"/>
</dbReference>
<dbReference type="SUPFAM" id="SSF47781">
    <property type="entry name" value="RuvA domain 2-like"/>
    <property type="match status" value="1"/>
</dbReference>
<dbReference type="Gene3D" id="2.40.50.140">
    <property type="entry name" value="Nucleic acid-binding proteins"/>
    <property type="match status" value="1"/>
</dbReference>
<keyword evidence="2 6" id="KW-0227">DNA damage</keyword>
<dbReference type="Pfam" id="PF07499">
    <property type="entry name" value="RuvA_C"/>
    <property type="match status" value="1"/>
</dbReference>
<dbReference type="Gene3D" id="1.10.150.20">
    <property type="entry name" value="5' to 3' exonuclease, C-terminal subdomain"/>
    <property type="match status" value="1"/>
</dbReference>
<dbReference type="RefSeq" id="WP_154518407.1">
    <property type="nucleotide sequence ID" value="NZ_VUMT01000006.1"/>
</dbReference>
<dbReference type="HAMAP" id="MF_00031">
    <property type="entry name" value="DNA_HJ_migration_RuvA"/>
    <property type="match status" value="1"/>
</dbReference>
<dbReference type="InterPro" id="IPR012340">
    <property type="entry name" value="NA-bd_OB-fold"/>
</dbReference>
<comment type="function">
    <text evidence="6">The RuvA-RuvB-RuvC complex processes Holliday junction (HJ) DNA during genetic recombination and DNA repair, while the RuvA-RuvB complex plays an important role in the rescue of blocked DNA replication forks via replication fork reversal (RFR). RuvA specifically binds to HJ cruciform DNA, conferring on it an open structure. The RuvB hexamer acts as an ATP-dependent pump, pulling dsDNA into and through the RuvAB complex. HJ branch migration allows RuvC to scan DNA until it finds its consensus sequence, where it cleaves and resolves the cruciform DNA.</text>
</comment>
<dbReference type="InterPro" id="IPR010994">
    <property type="entry name" value="RuvA_2-like"/>
</dbReference>
<evidence type="ECO:0000313" key="8">
    <source>
        <dbReference type="EMBL" id="MSS63313.1"/>
    </source>
</evidence>
<dbReference type="Gene3D" id="1.10.8.10">
    <property type="entry name" value="DNA helicase RuvA subunit, C-terminal domain"/>
    <property type="match status" value="1"/>
</dbReference>
<keyword evidence="3 6" id="KW-0238">DNA-binding</keyword>
<gene>
    <name evidence="6 8" type="primary">ruvA</name>
    <name evidence="8" type="ORF">FYJ58_05405</name>
</gene>
<name>A0A6L5XZF9_9FIRM</name>
<comment type="domain">
    <text evidence="6">Has three domains with a flexible linker between the domains II and III and assumes an 'L' shape. Domain III is highly mobile and contacts RuvB.</text>
</comment>
<comment type="subunit">
    <text evidence="6">Homotetramer. Forms an RuvA(8)-RuvB(12)-Holliday junction (HJ) complex. HJ DNA is sandwiched between 2 RuvA tetramers; dsDNA enters through RuvA and exits via RuvB. An RuvB hexamer assembles on each DNA strand where it exits the tetramer. Each RuvB hexamer is contacted by two RuvA subunits (via domain III) on 2 adjacent RuvB subunits; this complex drives branch migration. In the full resolvosome a probable DNA-RuvA(4)-RuvB(12)-RuvC(2) complex forms which resolves the HJ.</text>
</comment>
<evidence type="ECO:0000256" key="3">
    <source>
        <dbReference type="ARBA" id="ARBA00023125"/>
    </source>
</evidence>
<dbReference type="GO" id="GO:0006310">
    <property type="term" value="P:DNA recombination"/>
    <property type="evidence" value="ECO:0007669"/>
    <property type="project" value="UniProtKB-UniRule"/>
</dbReference>
<dbReference type="InterPro" id="IPR000085">
    <property type="entry name" value="RuvA"/>
</dbReference>
<evidence type="ECO:0000256" key="6">
    <source>
        <dbReference type="HAMAP-Rule" id="MF_00031"/>
    </source>
</evidence>
<keyword evidence="4 6" id="KW-0233">DNA recombination</keyword>
<dbReference type="GO" id="GO:0009379">
    <property type="term" value="C:Holliday junction helicase complex"/>
    <property type="evidence" value="ECO:0007669"/>
    <property type="project" value="InterPro"/>
</dbReference>
<dbReference type="AlphaFoldDB" id="A0A6L5XZF9"/>
<comment type="subcellular location">
    <subcellularLocation>
        <location evidence="6">Cytoplasm</location>
    </subcellularLocation>
</comment>
<keyword evidence="1 6" id="KW-0963">Cytoplasm</keyword>
<keyword evidence="9" id="KW-1185">Reference proteome</keyword>
<comment type="similarity">
    <text evidence="6">Belongs to the RuvA family.</text>
</comment>
<dbReference type="CDD" id="cd14332">
    <property type="entry name" value="UBA_RuvA_C"/>
    <property type="match status" value="1"/>
</dbReference>
<evidence type="ECO:0000259" key="7">
    <source>
        <dbReference type="SMART" id="SM00278"/>
    </source>
</evidence>
<comment type="caution">
    <text evidence="6">Lacks conserved residue(s) required for the propagation of feature annotation.</text>
</comment>
<sequence>MISYIKGELASLMDDGIVVENNQIGYEINVPLSVMNELPNPGNEVKIYTYLYVREDAMKLYGFLTKDDLNIFKLLITVNGIGPKGALGILSTITPDDLRFAILSDDVKAISKAPGIGAKTAGKLILELKDKLKLEDAFENRLEKTEIKALDVSSDVRGEAVMALTSLGYSNTDAMKAVRQVSITDDMTVEDVLKLSLKFISSF</sequence>
<dbReference type="InterPro" id="IPR036267">
    <property type="entry name" value="RuvA_C_sf"/>
</dbReference>
<dbReference type="InterPro" id="IPR013849">
    <property type="entry name" value="DNA_helicase_Holl-junc_RuvA_I"/>
</dbReference>
<dbReference type="Pfam" id="PF14520">
    <property type="entry name" value="HHH_5"/>
    <property type="match status" value="1"/>
</dbReference>
<evidence type="ECO:0000256" key="5">
    <source>
        <dbReference type="ARBA" id="ARBA00023204"/>
    </source>
</evidence>
<dbReference type="Proteomes" id="UP000482209">
    <property type="component" value="Unassembled WGS sequence"/>
</dbReference>
<dbReference type="GO" id="GO:0048476">
    <property type="term" value="C:Holliday junction resolvase complex"/>
    <property type="evidence" value="ECO:0007669"/>
    <property type="project" value="UniProtKB-UniRule"/>
</dbReference>
<comment type="caution">
    <text evidence="8">The sequence shown here is derived from an EMBL/GenBank/DDBJ whole genome shotgun (WGS) entry which is preliminary data.</text>
</comment>
<evidence type="ECO:0000313" key="9">
    <source>
        <dbReference type="Proteomes" id="UP000482209"/>
    </source>
</evidence>
<feature type="region of interest" description="Domain III" evidence="6">
    <location>
        <begin position="145"/>
        <end position="203"/>
    </location>
</feature>
<dbReference type="InterPro" id="IPR003583">
    <property type="entry name" value="Hlx-hairpin-Hlx_DNA-bd_motif"/>
</dbReference>
<proteinExistence type="inferred from homology"/>
<dbReference type="GO" id="GO:0005524">
    <property type="term" value="F:ATP binding"/>
    <property type="evidence" value="ECO:0007669"/>
    <property type="project" value="InterPro"/>
</dbReference>
<evidence type="ECO:0000256" key="2">
    <source>
        <dbReference type="ARBA" id="ARBA00022763"/>
    </source>
</evidence>
<accession>A0A6L5XZF9</accession>
<dbReference type="GO" id="GO:0006281">
    <property type="term" value="P:DNA repair"/>
    <property type="evidence" value="ECO:0007669"/>
    <property type="project" value="UniProtKB-UniRule"/>
</dbReference>
<evidence type="ECO:0000256" key="4">
    <source>
        <dbReference type="ARBA" id="ARBA00023172"/>
    </source>
</evidence>